<keyword evidence="2" id="KW-1185">Reference proteome</keyword>
<proteinExistence type="predicted"/>
<organism evidence="1 2">
    <name type="scientific">Planktothrix serta PCC 8927</name>
    <dbReference type="NCBI Taxonomy" id="671068"/>
    <lineage>
        <taxon>Bacteria</taxon>
        <taxon>Bacillati</taxon>
        <taxon>Cyanobacteriota</taxon>
        <taxon>Cyanophyceae</taxon>
        <taxon>Oscillatoriophycideae</taxon>
        <taxon>Oscillatoriales</taxon>
        <taxon>Microcoleaceae</taxon>
        <taxon>Planktothrix</taxon>
    </lineage>
</organism>
<sequence>MTLVQWSDLSNLDAMILAIPHQTYQDLCLKQLLGYLGNKGIIRDVKSVLNPNLIPSHIQY</sequence>
<name>A0A7Z9DVM3_9CYAN</name>
<dbReference type="AlphaFoldDB" id="A0A7Z9DVM3"/>
<gene>
    <name evidence="1" type="ORF">PL8927_270115</name>
</gene>
<accession>A0A7Z9DVM3</accession>
<protein>
    <submittedName>
        <fullName evidence="1">Uncharacterized protein</fullName>
    </submittedName>
</protein>
<dbReference type="EMBL" id="CZCU02000099">
    <property type="protein sequence ID" value="VXD13725.1"/>
    <property type="molecule type" value="Genomic_DNA"/>
</dbReference>
<comment type="caution">
    <text evidence="1">The sequence shown here is derived from an EMBL/GenBank/DDBJ whole genome shotgun (WGS) entry which is preliminary data.</text>
</comment>
<reference evidence="1" key="1">
    <citation type="submission" date="2019-10" db="EMBL/GenBank/DDBJ databases">
        <authorList>
            <consortium name="Genoscope - CEA"/>
            <person name="William W."/>
        </authorList>
    </citation>
    <scope>NUCLEOTIDE SEQUENCE [LARGE SCALE GENOMIC DNA]</scope>
    <source>
        <strain evidence="1">BBR_PRJEB10992</strain>
    </source>
</reference>
<evidence type="ECO:0000313" key="2">
    <source>
        <dbReference type="Proteomes" id="UP000184550"/>
    </source>
</evidence>
<dbReference type="Proteomes" id="UP000184550">
    <property type="component" value="Unassembled WGS sequence"/>
</dbReference>
<evidence type="ECO:0000313" key="1">
    <source>
        <dbReference type="EMBL" id="VXD13725.1"/>
    </source>
</evidence>